<sequence length="645" mass="70964">MWSIRPSVPRFSGPYTVGTTEYEIPISEIDTQTGPPDPTITTLKFRLFYPTSTPYTGQKIPWVPAPQRQWTEAFGNFLGASLGWSKIVNPMLSLLSYITIPAIPNAPLISRKRPFPLMIFSHGLAGNCNTYSSFCGSMASCGMIVAAIEHRDGSCPITMQRGADDKVASHVDYRKYPHTNTPEVFRARNAQMKTRMWELDLLFTTLGRINGGEKLQNYALANEKPTGPAFSSTMDFRPGRITWAGHSFGACTITQFIKSIYYNDFLPDLKSTEHEHDPDWQPLFVPRANSDLIKQITPTSPVTLLDVWTMPFRAPSIQWLWERPMPCHDTSKSHVQSSTRRPTTISIMSTEFYNWTEMLNRTRILMAANPLAATEEIARQSAPRSPKMPKLEDTTASRTPKLATPPNKHVEDSDGEGAAELDADILPPASLPLEESLSAAEPVDRSASVSPSSSLSSACAHDEADSPEDSPTSSTTSLSPSLTAKPAPKATAASVSSPDSATSDPPAKLYHIPQSAHLSQSDFGPLFPTLTRLLMKAADPVGTMNLNVRAVAQSIRNAGITGIERVDRPFPQGTTSDKSAGSKSHGWFSWLRGQEVQGEKVTGTEDEETEARFEEMRQDSILQEPGLARWKELDVPVVAHYSPSR</sequence>
<organism evidence="6 7">
    <name type="scientific">Cyphellophora attinorum</name>
    <dbReference type="NCBI Taxonomy" id="1664694"/>
    <lineage>
        <taxon>Eukaryota</taxon>
        <taxon>Fungi</taxon>
        <taxon>Dikarya</taxon>
        <taxon>Ascomycota</taxon>
        <taxon>Pezizomycotina</taxon>
        <taxon>Eurotiomycetes</taxon>
        <taxon>Chaetothyriomycetidae</taxon>
        <taxon>Chaetothyriales</taxon>
        <taxon>Cyphellophoraceae</taxon>
        <taxon>Cyphellophora</taxon>
    </lineage>
</organism>
<keyword evidence="7" id="KW-1185">Reference proteome</keyword>
<protein>
    <recommendedName>
        <fullName evidence="4">Putative phospholipase</fullName>
        <ecNumber evidence="4">3.1.1.47</ecNumber>
    </recommendedName>
</protein>
<dbReference type="InterPro" id="IPR016715">
    <property type="entry name" value="PAF_acetylhydro_eukaryote"/>
</dbReference>
<dbReference type="GO" id="GO:0003847">
    <property type="term" value="F:1-alkyl-2-acetylglycerophosphocholine esterase activity"/>
    <property type="evidence" value="ECO:0007669"/>
    <property type="project" value="UniProtKB-UniRule"/>
</dbReference>
<comment type="catalytic activity">
    <reaction evidence="4">
        <text>a 1-O-alkyl-2-acetyl-sn-glycero-3-phosphocholine + H2O = a 1-O-alkyl-sn-glycero-3-phosphocholine + acetate + H(+)</text>
        <dbReference type="Rhea" id="RHEA:17777"/>
        <dbReference type="ChEBI" id="CHEBI:15377"/>
        <dbReference type="ChEBI" id="CHEBI:15378"/>
        <dbReference type="ChEBI" id="CHEBI:30089"/>
        <dbReference type="ChEBI" id="CHEBI:30909"/>
        <dbReference type="ChEBI" id="CHEBI:36707"/>
        <dbReference type="EC" id="3.1.1.47"/>
    </reaction>
</comment>
<dbReference type="GO" id="GO:0016042">
    <property type="term" value="P:lipid catabolic process"/>
    <property type="evidence" value="ECO:0007669"/>
    <property type="project" value="UniProtKB-KW"/>
</dbReference>
<name>A0A0N1H7I2_9EURO</name>
<dbReference type="EMBL" id="LFJN01000007">
    <property type="protein sequence ID" value="KPI42470.1"/>
    <property type="molecule type" value="Genomic_DNA"/>
</dbReference>
<dbReference type="Proteomes" id="UP000038010">
    <property type="component" value="Unassembled WGS sequence"/>
</dbReference>
<evidence type="ECO:0000256" key="1">
    <source>
        <dbReference type="ARBA" id="ARBA00022801"/>
    </source>
</evidence>
<dbReference type="EC" id="3.1.1.47" evidence="4"/>
<dbReference type="VEuPathDB" id="FungiDB:AB675_9521"/>
<comment type="similarity">
    <text evidence="4">Belongs to the serine esterase family.</text>
</comment>
<evidence type="ECO:0000313" key="6">
    <source>
        <dbReference type="EMBL" id="KPI42470.1"/>
    </source>
</evidence>
<dbReference type="GeneID" id="28741943"/>
<dbReference type="PANTHER" id="PTHR10272">
    <property type="entry name" value="PLATELET-ACTIVATING FACTOR ACETYLHYDROLASE"/>
    <property type="match status" value="1"/>
</dbReference>
<feature type="region of interest" description="Disordered" evidence="5">
    <location>
        <begin position="376"/>
        <end position="416"/>
    </location>
</feature>
<evidence type="ECO:0000256" key="3">
    <source>
        <dbReference type="ARBA" id="ARBA00023098"/>
    </source>
</evidence>
<evidence type="ECO:0000256" key="5">
    <source>
        <dbReference type="SAM" id="MobiDB-lite"/>
    </source>
</evidence>
<evidence type="ECO:0000313" key="7">
    <source>
        <dbReference type="Proteomes" id="UP000038010"/>
    </source>
</evidence>
<reference evidence="6 7" key="1">
    <citation type="submission" date="2015-06" db="EMBL/GenBank/DDBJ databases">
        <title>Draft genome of the ant-associated black yeast Phialophora attae CBS 131958.</title>
        <authorList>
            <person name="Moreno L.F."/>
            <person name="Stielow B.J."/>
            <person name="de Hoog S."/>
            <person name="Vicente V.A."/>
            <person name="Weiss V.A."/>
            <person name="de Vries M."/>
            <person name="Cruz L.M."/>
            <person name="Souza E.M."/>
        </authorList>
    </citation>
    <scope>NUCLEOTIDE SEQUENCE [LARGE SCALE GENOMIC DNA]</scope>
    <source>
        <strain evidence="6 7">CBS 131958</strain>
    </source>
</reference>
<proteinExistence type="inferred from homology"/>
<dbReference type="Gene3D" id="3.40.50.1820">
    <property type="entry name" value="alpha/beta hydrolase"/>
    <property type="match status" value="1"/>
</dbReference>
<dbReference type="PANTHER" id="PTHR10272:SF7">
    <property type="entry name" value="PHOSPHOLIPASE-RELATED"/>
    <property type="match status" value="1"/>
</dbReference>
<feature type="region of interest" description="Disordered" evidence="5">
    <location>
        <begin position="566"/>
        <end position="585"/>
    </location>
</feature>
<keyword evidence="1 4" id="KW-0378">Hydrolase</keyword>
<dbReference type="RefSeq" id="XP_018002433.1">
    <property type="nucleotide sequence ID" value="XM_018150063.1"/>
</dbReference>
<feature type="compositionally biased region" description="Polar residues" evidence="5">
    <location>
        <begin position="572"/>
        <end position="582"/>
    </location>
</feature>
<dbReference type="PIRSF" id="PIRSF018169">
    <property type="entry name" value="PAF_acetylhydrolase"/>
    <property type="match status" value="1"/>
</dbReference>
<dbReference type="AlphaFoldDB" id="A0A0N1H7I2"/>
<comment type="caution">
    <text evidence="6">The sequence shown here is derived from an EMBL/GenBank/DDBJ whole genome shotgun (WGS) entry which is preliminary data.</text>
</comment>
<dbReference type="OrthoDB" id="2363873at2759"/>
<keyword evidence="2 4" id="KW-0442">Lipid degradation</keyword>
<evidence type="ECO:0000256" key="4">
    <source>
        <dbReference type="PIRNR" id="PIRNR018169"/>
    </source>
</evidence>
<accession>A0A0N1H7I2</accession>
<gene>
    <name evidence="6" type="ORF">AB675_9521</name>
</gene>
<evidence type="ECO:0000256" key="2">
    <source>
        <dbReference type="ARBA" id="ARBA00022963"/>
    </source>
</evidence>
<feature type="compositionally biased region" description="Low complexity" evidence="5">
    <location>
        <begin position="437"/>
        <end position="459"/>
    </location>
</feature>
<dbReference type="STRING" id="1664694.A0A0N1H7I2"/>
<dbReference type="SUPFAM" id="SSF53474">
    <property type="entry name" value="alpha/beta-Hydrolases"/>
    <property type="match status" value="1"/>
</dbReference>
<dbReference type="InterPro" id="IPR029058">
    <property type="entry name" value="AB_hydrolase_fold"/>
</dbReference>
<keyword evidence="3 4" id="KW-0443">Lipid metabolism</keyword>
<feature type="compositionally biased region" description="Low complexity" evidence="5">
    <location>
        <begin position="469"/>
        <end position="507"/>
    </location>
</feature>
<dbReference type="Pfam" id="PF03403">
    <property type="entry name" value="PAF-AH_p_II"/>
    <property type="match status" value="1"/>
</dbReference>
<feature type="region of interest" description="Disordered" evidence="5">
    <location>
        <begin position="437"/>
        <end position="512"/>
    </location>
</feature>